<evidence type="ECO:0000256" key="1">
    <source>
        <dbReference type="ARBA" id="ARBA00004496"/>
    </source>
</evidence>
<dbReference type="KEGG" id="sva:SVA_3655"/>
<dbReference type="Proteomes" id="UP000218899">
    <property type="component" value="Chromosome"/>
</dbReference>
<evidence type="ECO:0000313" key="4">
    <source>
        <dbReference type="EMBL" id="BAU50191.1"/>
    </source>
</evidence>
<evidence type="ECO:0000313" key="5">
    <source>
        <dbReference type="Proteomes" id="UP000218899"/>
    </source>
</evidence>
<comment type="subcellular location">
    <subcellularLocation>
        <location evidence="1">Cytoplasm</location>
    </subcellularLocation>
</comment>
<organism evidence="4 5">
    <name type="scientific">Sulfurifustis variabilis</name>
    <dbReference type="NCBI Taxonomy" id="1675686"/>
    <lineage>
        <taxon>Bacteria</taxon>
        <taxon>Pseudomonadati</taxon>
        <taxon>Pseudomonadota</taxon>
        <taxon>Gammaproteobacteria</taxon>
        <taxon>Acidiferrobacterales</taxon>
        <taxon>Acidiferrobacteraceae</taxon>
        <taxon>Sulfurifustis</taxon>
    </lineage>
</organism>
<keyword evidence="5" id="KW-1185">Reference proteome</keyword>
<dbReference type="GO" id="GO:0005737">
    <property type="term" value="C:cytoplasm"/>
    <property type="evidence" value="ECO:0007669"/>
    <property type="project" value="UniProtKB-SubCell"/>
</dbReference>
<dbReference type="AlphaFoldDB" id="A0A1B4VD43"/>
<evidence type="ECO:0000256" key="3">
    <source>
        <dbReference type="ARBA" id="ARBA00022490"/>
    </source>
</evidence>
<dbReference type="InterPro" id="IPR025526">
    <property type="entry name" value="DsrC-like_dom_sf"/>
</dbReference>
<gene>
    <name evidence="4" type="ORF">SVA_3655</name>
</gene>
<protein>
    <submittedName>
        <fullName evidence="4">Sulfur relay protein, TusE/DsrC/DsvC family</fullName>
    </submittedName>
</protein>
<reference evidence="4 5" key="1">
    <citation type="submission" date="2015-08" db="EMBL/GenBank/DDBJ databases">
        <title>Complete genome sequence of Sulfurifustis variabilis.</title>
        <authorList>
            <person name="Miura A."/>
            <person name="Kojima H."/>
            <person name="Fukui M."/>
        </authorList>
    </citation>
    <scope>NUCLEOTIDE SEQUENCE [LARGE SCALE GENOMIC DNA]</scope>
    <source>
        <strain evidence="5">skN76</strain>
    </source>
</reference>
<dbReference type="EMBL" id="AP014936">
    <property type="protein sequence ID" value="BAU50191.1"/>
    <property type="molecule type" value="Genomic_DNA"/>
</dbReference>
<keyword evidence="3" id="KW-0963">Cytoplasm</keyword>
<dbReference type="InterPro" id="IPR007453">
    <property type="entry name" value="DsrC/TusE"/>
</dbReference>
<dbReference type="RefSeq" id="WP_096462515.1">
    <property type="nucleotide sequence ID" value="NZ_AP014936.1"/>
</dbReference>
<name>A0A1B4VD43_9GAMM</name>
<dbReference type="InterPro" id="IPR042072">
    <property type="entry name" value="DsrC-like_C"/>
</dbReference>
<accession>A0A1B4VD43</accession>
<dbReference type="Gene3D" id="1.10.10.370">
    <property type="entry name" value="DsrC-like protein, C-terminal domain"/>
    <property type="match status" value="1"/>
</dbReference>
<dbReference type="Pfam" id="PF04358">
    <property type="entry name" value="DsrC"/>
    <property type="match status" value="1"/>
</dbReference>
<proteinExistence type="inferred from homology"/>
<sequence>MIPQHTLPKFDDDGLLAQPNAWNEAMARAIARVDGVGELTPEHWAVIRWLRADHRVAGSVLAVRLLSVCGEDEQRAICRLFRSFLGAWRVSGLPSPGRRLCGLLWLGARASETYRHPPAVPHYPPAGRLS</sequence>
<comment type="similarity">
    <text evidence="2">Belongs to the DsrC/TusE family.</text>
</comment>
<evidence type="ECO:0000256" key="2">
    <source>
        <dbReference type="ARBA" id="ARBA00005718"/>
    </source>
</evidence>
<dbReference type="SUPFAM" id="SSF69721">
    <property type="entry name" value="DsrC, the gamma subunit of dissimilatory sulfite reductase"/>
    <property type="match status" value="1"/>
</dbReference>
<dbReference type="OrthoDB" id="8562858at2"/>